<protein>
    <submittedName>
        <fullName evidence="1">Uncharacterized protein</fullName>
    </submittedName>
</protein>
<accession>F8A308</accession>
<proteinExistence type="predicted"/>
<dbReference type="eggNOG" id="ENOG50347PZ">
    <property type="taxonomic scope" value="Bacteria"/>
</dbReference>
<reference evidence="2" key="1">
    <citation type="submission" date="2011-04" db="EMBL/GenBank/DDBJ databases">
        <title>Complete sequence of Cellvibrio gilvus ATCC 13127.</title>
        <authorList>
            <person name="Lucas S."/>
            <person name="Han J."/>
            <person name="Lapidus A."/>
            <person name="Cheng J.-F."/>
            <person name="Goodwin L."/>
            <person name="Pitluck S."/>
            <person name="Peters L."/>
            <person name="Munk A."/>
            <person name="Detter J.C."/>
            <person name="Han C."/>
            <person name="Tapia R."/>
            <person name="Land M."/>
            <person name="Hauser L."/>
            <person name="Kyrpides N."/>
            <person name="Ivanova N."/>
            <person name="Ovchinnikova G."/>
            <person name="Pagani I."/>
            <person name="Mead D."/>
            <person name="Brumm P."/>
            <person name="Woyke T."/>
        </authorList>
    </citation>
    <scope>NUCLEOTIDE SEQUENCE [LARGE SCALE GENOMIC DNA]</scope>
    <source>
        <strain evidence="2">ATCC 13127 / NRRL B-14078</strain>
    </source>
</reference>
<keyword evidence="2" id="KW-1185">Reference proteome</keyword>
<dbReference type="Proteomes" id="UP000000485">
    <property type="component" value="Chromosome"/>
</dbReference>
<sequence length="182" mass="19986">MIPGFDASTDALPCGRFPATIAEVHGALVEPFGTASSRQEIWSEWIDATAVLRQHVPVAVAWIGGSFTTTKPAPADIDVVYWVEDSQLVEARDSPESARVLQLFSMPGVLKSHGLRVDAYVVPWVSNPTAAPRDANDVAYCQERGYWDDLWLRQRAGTKGASPVRLDSIPRRGYLEVTLDGY</sequence>
<dbReference type="RefSeq" id="WP_013883382.1">
    <property type="nucleotide sequence ID" value="NC_015671.1"/>
</dbReference>
<dbReference type="HOGENOM" id="CLU_130250_0_0_11"/>
<evidence type="ECO:0000313" key="2">
    <source>
        <dbReference type="Proteomes" id="UP000000485"/>
    </source>
</evidence>
<name>F8A308_CELGA</name>
<organism evidence="1 2">
    <name type="scientific">Cellulomonas gilvus (strain ATCC 13127 / NRRL B-14078)</name>
    <name type="common">Cellvibrio gilvus</name>
    <dbReference type="NCBI Taxonomy" id="593907"/>
    <lineage>
        <taxon>Bacteria</taxon>
        <taxon>Bacillati</taxon>
        <taxon>Actinomycetota</taxon>
        <taxon>Actinomycetes</taxon>
        <taxon>Micrococcales</taxon>
        <taxon>Cellulomonadaceae</taxon>
        <taxon>Cellulomonas</taxon>
    </lineage>
</organism>
<evidence type="ECO:0000313" key="1">
    <source>
        <dbReference type="EMBL" id="AEI11863.1"/>
    </source>
</evidence>
<dbReference type="InterPro" id="IPR053860">
    <property type="entry name" value="DUF6932"/>
</dbReference>
<dbReference type="AlphaFoldDB" id="F8A308"/>
<dbReference type="KEGG" id="cga:Celgi_1344"/>
<gene>
    <name evidence="1" type="ordered locus">Celgi_1344</name>
</gene>
<dbReference type="EMBL" id="CP002665">
    <property type="protein sequence ID" value="AEI11863.1"/>
    <property type="molecule type" value="Genomic_DNA"/>
</dbReference>
<dbReference type="Pfam" id="PF22014">
    <property type="entry name" value="DUF6932"/>
    <property type="match status" value="1"/>
</dbReference>